<organism evidence="1 2">
    <name type="scientific">Lentinus tigrinus ALCF2SS1-6</name>
    <dbReference type="NCBI Taxonomy" id="1328759"/>
    <lineage>
        <taxon>Eukaryota</taxon>
        <taxon>Fungi</taxon>
        <taxon>Dikarya</taxon>
        <taxon>Basidiomycota</taxon>
        <taxon>Agaricomycotina</taxon>
        <taxon>Agaricomycetes</taxon>
        <taxon>Polyporales</taxon>
        <taxon>Polyporaceae</taxon>
        <taxon>Lentinus</taxon>
    </lineage>
</organism>
<name>A0A5C2RRD5_9APHY</name>
<dbReference type="Proteomes" id="UP000313359">
    <property type="component" value="Unassembled WGS sequence"/>
</dbReference>
<accession>A0A5C2RRD5</accession>
<evidence type="ECO:0000313" key="2">
    <source>
        <dbReference type="Proteomes" id="UP000313359"/>
    </source>
</evidence>
<sequence length="84" mass="9009">MSTSGIYPKGDGKAVAAFWTTPHGKSYHIGSEYAAYGNKPSSVWTPYELSAPVQVLEPELFSALAFSDRSVGAHFATRWGGLEA</sequence>
<keyword evidence="2" id="KW-1185">Reference proteome</keyword>
<evidence type="ECO:0000313" key="1">
    <source>
        <dbReference type="EMBL" id="RPD53710.1"/>
    </source>
</evidence>
<reference evidence="1" key="1">
    <citation type="journal article" date="2018" name="Genome Biol. Evol.">
        <title>Genomics and development of Lentinus tigrinus, a white-rot wood-decaying mushroom with dimorphic fruiting bodies.</title>
        <authorList>
            <person name="Wu B."/>
            <person name="Xu Z."/>
            <person name="Knudson A."/>
            <person name="Carlson A."/>
            <person name="Chen N."/>
            <person name="Kovaka S."/>
            <person name="LaButti K."/>
            <person name="Lipzen A."/>
            <person name="Pennachio C."/>
            <person name="Riley R."/>
            <person name="Schakwitz W."/>
            <person name="Umezawa K."/>
            <person name="Ohm R.A."/>
            <person name="Grigoriev I.V."/>
            <person name="Nagy L.G."/>
            <person name="Gibbons J."/>
            <person name="Hibbett D."/>
        </authorList>
    </citation>
    <scope>NUCLEOTIDE SEQUENCE [LARGE SCALE GENOMIC DNA]</scope>
    <source>
        <strain evidence="1">ALCF2SS1-6</strain>
    </source>
</reference>
<dbReference type="AlphaFoldDB" id="A0A5C2RRD5"/>
<proteinExistence type="predicted"/>
<gene>
    <name evidence="1" type="ORF">L227DRAFT_616797</name>
</gene>
<dbReference type="EMBL" id="ML122317">
    <property type="protein sequence ID" value="RPD53710.1"/>
    <property type="molecule type" value="Genomic_DNA"/>
</dbReference>
<protein>
    <submittedName>
        <fullName evidence="1">Uncharacterized protein</fullName>
    </submittedName>
</protein>